<dbReference type="PIRSF" id="PIRSF039102">
    <property type="entry name" value="Ddl/VanB"/>
    <property type="match status" value="1"/>
</dbReference>
<protein>
    <recommendedName>
        <fullName evidence="10">ATP-grasp domain-containing protein</fullName>
    </recommendedName>
</protein>
<dbReference type="NCBIfam" id="NF002378">
    <property type="entry name" value="PRK01372.1"/>
    <property type="match status" value="1"/>
</dbReference>
<dbReference type="InterPro" id="IPR013815">
    <property type="entry name" value="ATP_grasp_subdomain_1"/>
</dbReference>
<dbReference type="InterPro" id="IPR000291">
    <property type="entry name" value="D-Ala_lig_Van_CS"/>
</dbReference>
<reference evidence="11" key="1">
    <citation type="submission" date="2018-05" db="EMBL/GenBank/DDBJ databases">
        <authorList>
            <person name="Lanie J.A."/>
            <person name="Ng W.-L."/>
            <person name="Kazmierczak K.M."/>
            <person name="Andrzejewski T.M."/>
            <person name="Davidsen T.M."/>
            <person name="Wayne K.J."/>
            <person name="Tettelin H."/>
            <person name="Glass J.I."/>
            <person name="Rusch D."/>
            <person name="Podicherti R."/>
            <person name="Tsui H.-C.T."/>
            <person name="Winkler M.E."/>
        </authorList>
    </citation>
    <scope>NUCLEOTIDE SEQUENCE</scope>
</reference>
<dbReference type="Gene3D" id="3.30.470.20">
    <property type="entry name" value="ATP-grasp fold, B domain"/>
    <property type="match status" value="1"/>
</dbReference>
<evidence type="ECO:0000256" key="2">
    <source>
        <dbReference type="ARBA" id="ARBA00010871"/>
    </source>
</evidence>
<dbReference type="PROSITE" id="PS00843">
    <property type="entry name" value="DALA_DALA_LIGASE_1"/>
    <property type="match status" value="1"/>
</dbReference>
<dbReference type="AlphaFoldDB" id="A0A381X5A0"/>
<dbReference type="HAMAP" id="MF_00047">
    <property type="entry name" value="Dala_Dala_lig"/>
    <property type="match status" value="1"/>
</dbReference>
<keyword evidence="7" id="KW-0133">Cell shape</keyword>
<evidence type="ECO:0000256" key="9">
    <source>
        <dbReference type="ARBA" id="ARBA00023316"/>
    </source>
</evidence>
<evidence type="ECO:0000313" key="11">
    <source>
        <dbReference type="EMBL" id="SVA59661.1"/>
    </source>
</evidence>
<dbReference type="GO" id="GO:0009252">
    <property type="term" value="P:peptidoglycan biosynthetic process"/>
    <property type="evidence" value="ECO:0007669"/>
    <property type="project" value="UniProtKB-KW"/>
</dbReference>
<evidence type="ECO:0000259" key="10">
    <source>
        <dbReference type="PROSITE" id="PS50975"/>
    </source>
</evidence>
<dbReference type="Pfam" id="PF07478">
    <property type="entry name" value="Dala_Dala_lig_C"/>
    <property type="match status" value="1"/>
</dbReference>
<dbReference type="GO" id="GO:0046872">
    <property type="term" value="F:metal ion binding"/>
    <property type="evidence" value="ECO:0007669"/>
    <property type="project" value="InterPro"/>
</dbReference>
<dbReference type="InterPro" id="IPR011761">
    <property type="entry name" value="ATP-grasp"/>
</dbReference>
<keyword evidence="8" id="KW-0573">Peptidoglycan synthesis</keyword>
<dbReference type="GO" id="GO:0071555">
    <property type="term" value="P:cell wall organization"/>
    <property type="evidence" value="ECO:0007669"/>
    <property type="project" value="UniProtKB-KW"/>
</dbReference>
<dbReference type="InterPro" id="IPR016185">
    <property type="entry name" value="PreATP-grasp_dom_sf"/>
</dbReference>
<keyword evidence="6" id="KW-0067">ATP-binding</keyword>
<dbReference type="InterPro" id="IPR005905">
    <property type="entry name" value="D_ala_D_ala"/>
</dbReference>
<dbReference type="Gene3D" id="3.40.50.20">
    <property type="match status" value="1"/>
</dbReference>
<dbReference type="SUPFAM" id="SSF56059">
    <property type="entry name" value="Glutathione synthetase ATP-binding domain-like"/>
    <property type="match status" value="1"/>
</dbReference>
<feature type="domain" description="ATP-grasp" evidence="10">
    <location>
        <begin position="94"/>
        <end position="285"/>
    </location>
</feature>
<dbReference type="PROSITE" id="PS00844">
    <property type="entry name" value="DALA_DALA_LIGASE_2"/>
    <property type="match status" value="1"/>
</dbReference>
<evidence type="ECO:0000256" key="3">
    <source>
        <dbReference type="ARBA" id="ARBA00022490"/>
    </source>
</evidence>
<evidence type="ECO:0000256" key="4">
    <source>
        <dbReference type="ARBA" id="ARBA00022598"/>
    </source>
</evidence>
<dbReference type="Gene3D" id="3.30.1490.20">
    <property type="entry name" value="ATP-grasp fold, A domain"/>
    <property type="match status" value="1"/>
</dbReference>
<keyword evidence="3" id="KW-0963">Cytoplasm</keyword>
<dbReference type="EMBL" id="UINC01013887">
    <property type="protein sequence ID" value="SVA59661.1"/>
    <property type="molecule type" value="Genomic_DNA"/>
</dbReference>
<name>A0A381X5A0_9ZZZZ</name>
<dbReference type="InterPro" id="IPR011095">
    <property type="entry name" value="Dala_Dala_lig_C"/>
</dbReference>
<keyword evidence="4" id="KW-0436">Ligase</keyword>
<keyword evidence="5" id="KW-0547">Nucleotide-binding</keyword>
<dbReference type="GO" id="GO:0008716">
    <property type="term" value="F:D-alanine-D-alanine ligase activity"/>
    <property type="evidence" value="ECO:0007669"/>
    <property type="project" value="InterPro"/>
</dbReference>
<dbReference type="GO" id="GO:0008360">
    <property type="term" value="P:regulation of cell shape"/>
    <property type="evidence" value="ECO:0007669"/>
    <property type="project" value="UniProtKB-KW"/>
</dbReference>
<dbReference type="NCBIfam" id="TIGR01205">
    <property type="entry name" value="D_ala_D_alaTIGR"/>
    <property type="match status" value="1"/>
</dbReference>
<evidence type="ECO:0000256" key="5">
    <source>
        <dbReference type="ARBA" id="ARBA00022741"/>
    </source>
</evidence>
<dbReference type="GO" id="GO:0005737">
    <property type="term" value="C:cytoplasm"/>
    <property type="evidence" value="ECO:0007669"/>
    <property type="project" value="UniProtKB-SubCell"/>
</dbReference>
<evidence type="ECO:0000256" key="6">
    <source>
        <dbReference type="ARBA" id="ARBA00022840"/>
    </source>
</evidence>
<comment type="subcellular location">
    <subcellularLocation>
        <location evidence="1">Cytoplasm</location>
    </subcellularLocation>
</comment>
<organism evidence="11">
    <name type="scientific">marine metagenome</name>
    <dbReference type="NCBI Taxonomy" id="408172"/>
    <lineage>
        <taxon>unclassified sequences</taxon>
        <taxon>metagenomes</taxon>
        <taxon>ecological metagenomes</taxon>
    </lineage>
</organism>
<dbReference type="PANTHER" id="PTHR23132:SF23">
    <property type="entry name" value="D-ALANINE--D-ALANINE LIGASE B"/>
    <property type="match status" value="1"/>
</dbReference>
<evidence type="ECO:0000256" key="7">
    <source>
        <dbReference type="ARBA" id="ARBA00022960"/>
    </source>
</evidence>
<dbReference type="PROSITE" id="PS50975">
    <property type="entry name" value="ATP_GRASP"/>
    <property type="match status" value="1"/>
</dbReference>
<evidence type="ECO:0000256" key="8">
    <source>
        <dbReference type="ARBA" id="ARBA00022984"/>
    </source>
</evidence>
<dbReference type="SUPFAM" id="SSF52440">
    <property type="entry name" value="PreATP-grasp domain"/>
    <property type="match status" value="1"/>
</dbReference>
<sequence length="288" mass="31447">MGGPSEECEVSKATGAAVSAACRSLGYDVLKLSFQDNYEALLPKLKNADIVFNALHGGMGENGEIQAWMEGNLIVYTGSGPEASELCMDKSRSKAVARNLGVKTADWELLHHVYETHSIGLPFVVKPNTQGSTVGLTVVHNKNEIKPAIKDAFAHGKSVMIEKYINGRELTVTVLGGKAYPIVEIQPSHDLYDYECKYTPGMSKYICPADLSPKLTNKIKRDTENIFKGLGCEVYGRADYLLADDGQYFFLEMNTLPGMTDTSLVPKAVAAEGLSFEKLVKKIIELSQ</sequence>
<accession>A0A381X5A0</accession>
<dbReference type="PANTHER" id="PTHR23132">
    <property type="entry name" value="D-ALANINE--D-ALANINE LIGASE"/>
    <property type="match status" value="1"/>
</dbReference>
<gene>
    <name evidence="11" type="ORF">METZ01_LOCUS112515</name>
</gene>
<keyword evidence="9" id="KW-0961">Cell wall biogenesis/degradation</keyword>
<proteinExistence type="inferred from homology"/>
<comment type="similarity">
    <text evidence="2">Belongs to the D-alanine--D-alanine ligase family.</text>
</comment>
<dbReference type="GO" id="GO:0005524">
    <property type="term" value="F:ATP binding"/>
    <property type="evidence" value="ECO:0007669"/>
    <property type="project" value="UniProtKB-KW"/>
</dbReference>
<evidence type="ECO:0000256" key="1">
    <source>
        <dbReference type="ARBA" id="ARBA00004496"/>
    </source>
</evidence>